<evidence type="ECO:0000313" key="4">
    <source>
        <dbReference type="Proteomes" id="UP001597374"/>
    </source>
</evidence>
<dbReference type="EMBL" id="JBHUIM010000001">
    <property type="protein sequence ID" value="MFD2246055.1"/>
    <property type="molecule type" value="Genomic_DNA"/>
</dbReference>
<evidence type="ECO:0000313" key="3">
    <source>
        <dbReference type="EMBL" id="MFD2246055.1"/>
    </source>
</evidence>
<accession>A0ABW5CYG3</accession>
<dbReference type="InterPro" id="IPR030959">
    <property type="entry name" value="GWxTD_dom"/>
</dbReference>
<proteinExistence type="predicted"/>
<feature type="signal peptide" evidence="1">
    <location>
        <begin position="1"/>
        <end position="21"/>
    </location>
</feature>
<gene>
    <name evidence="3" type="ORF">ACFSKP_07295</name>
</gene>
<dbReference type="Proteomes" id="UP001597374">
    <property type="component" value="Unassembled WGS sequence"/>
</dbReference>
<dbReference type="RefSeq" id="WP_250427719.1">
    <property type="nucleotide sequence ID" value="NZ_JALPRR010000001.1"/>
</dbReference>
<keyword evidence="4" id="KW-1185">Reference proteome</keyword>
<keyword evidence="1" id="KW-0732">Signal</keyword>
<name>A0ABW5CYG3_9BACT</name>
<dbReference type="Pfam" id="PF20094">
    <property type="entry name" value="GWxTD_dom"/>
    <property type="match status" value="1"/>
</dbReference>
<dbReference type="NCBIfam" id="TIGR04514">
    <property type="entry name" value="GWxTD_dom"/>
    <property type="match status" value="1"/>
</dbReference>
<evidence type="ECO:0000259" key="2">
    <source>
        <dbReference type="Pfam" id="PF20094"/>
    </source>
</evidence>
<dbReference type="PROSITE" id="PS51257">
    <property type="entry name" value="PROKAR_LIPOPROTEIN"/>
    <property type="match status" value="1"/>
</dbReference>
<feature type="chain" id="PRO_5046361969" evidence="1">
    <location>
        <begin position="22"/>
        <end position="418"/>
    </location>
</feature>
<organism evidence="3 4">
    <name type="scientific">Pontibacter ruber</name>
    <dbReference type="NCBI Taxonomy" id="1343895"/>
    <lineage>
        <taxon>Bacteria</taxon>
        <taxon>Pseudomonadati</taxon>
        <taxon>Bacteroidota</taxon>
        <taxon>Cytophagia</taxon>
        <taxon>Cytophagales</taxon>
        <taxon>Hymenobacteraceae</taxon>
        <taxon>Pontibacter</taxon>
    </lineage>
</organism>
<evidence type="ECO:0000256" key="1">
    <source>
        <dbReference type="SAM" id="SignalP"/>
    </source>
</evidence>
<feature type="domain" description="GWxTD" evidence="2">
    <location>
        <begin position="244"/>
        <end position="412"/>
    </location>
</feature>
<comment type="caution">
    <text evidence="3">The sequence shown here is derived from an EMBL/GenBank/DDBJ whole genome shotgun (WGS) entry which is preliminary data.</text>
</comment>
<reference evidence="4" key="1">
    <citation type="journal article" date="2019" name="Int. J. Syst. Evol. Microbiol.">
        <title>The Global Catalogue of Microorganisms (GCM) 10K type strain sequencing project: providing services to taxonomists for standard genome sequencing and annotation.</title>
        <authorList>
            <consortium name="The Broad Institute Genomics Platform"/>
            <consortium name="The Broad Institute Genome Sequencing Center for Infectious Disease"/>
            <person name="Wu L."/>
            <person name="Ma J."/>
        </authorList>
    </citation>
    <scope>NUCLEOTIDE SEQUENCE [LARGE SCALE GENOMIC DNA]</scope>
    <source>
        <strain evidence="4">CGMCC 4.1782</strain>
    </source>
</reference>
<sequence>MKHSTTLVPLLALLLMLTACGGGDVPTAAISPQGQRPSVTRPVSPVVTMQHDFYTYNDSLHLFLRFEDASQVMDLQQTTQQLEYSVRSGSRERDALLVTDTLMVTGQKTAEGDGGVYFSFAVPSQLIAAPNTLHVRLWQKLAGQERVATLHSLTLKPEMLQKKYLMVQAGSGKPLFRNYANTSERLLLQQYGEAKPVRFQLLESPFTPALPPMSVKQEAPPKGIQVIDTLQFEPADTIKLEQPGLYLLASDYKGSGGLLVQPGAFPLVSTAQELLQPLIYLTTSTEREALFRTNNPKAAVDGFWLKVAGDKSTARDLIRTYYRRVEHANRLYTSHKAGWTTDRGMIYIVYGRPSDISRVGATETWIYRESESSPYVKFVFNKKENTFTENHYELIRHRDYEESWYSTVAQWRAGVTEM</sequence>
<protein>
    <submittedName>
        <fullName evidence="3">GWxTD domain-containing protein</fullName>
    </submittedName>
</protein>